<dbReference type="InterPro" id="IPR000571">
    <property type="entry name" value="Znf_CCCH"/>
</dbReference>
<sequence length="481" mass="51885">MGRFGDSKSVSWPSDVNLCQVKLFLSEESPSLIGLNAQDHLQEKAWVNSKGAGSVDQLPPGFDGTNPAYALHNNVSKIPIIKWQCPPKFVFDLVWQVVAGEESKEVECQNQRVMRVLEAVYPRLSAVPPNPSLPTRQEDSHDSDLNTPLVPITPIEEDDAAADTSFSNISGNAAPTSSQSQISAPGVHGLESSSTYNPNPAANCITPCETALGVEPDIIAAASTAVTALMANNIDPDLLIRILRDPNIMKKLGSNQAARTNFHNMPSPLSESISLPAPAEVHFNRTETGVSSLVTSPCQPLQTSVGRPALLSDPHSIHMSEGISLPAPSLVHINRTQTIGSSLVTYPCQSLQSPVGRPGCVVNLRPPPSEPALAARPLGAPVAKDLNYYKSLIQQHGSERPQNPAQLNLNNILRQSQIPVTHPTSRDLQPKSIMKPCIFFNSSKGCRYGAACAYQHDVLSLKHRVDSMPDLQSAKRMKVNK</sequence>
<dbReference type="AlphaFoldDB" id="A0AAD8IUW1"/>
<reference evidence="5" key="1">
    <citation type="submission" date="2023-02" db="EMBL/GenBank/DDBJ databases">
        <title>Genome of toxic invasive species Heracleum sosnowskyi carries increased number of genes despite the absence of recent whole-genome duplications.</title>
        <authorList>
            <person name="Schelkunov M."/>
            <person name="Shtratnikova V."/>
            <person name="Makarenko M."/>
            <person name="Klepikova A."/>
            <person name="Omelchenko D."/>
            <person name="Novikova G."/>
            <person name="Obukhova E."/>
            <person name="Bogdanov V."/>
            <person name="Penin A."/>
            <person name="Logacheva M."/>
        </authorList>
    </citation>
    <scope>NUCLEOTIDE SEQUENCE</scope>
    <source>
        <strain evidence="5">Hsosn_3</strain>
        <tissue evidence="5">Leaf</tissue>
    </source>
</reference>
<keyword evidence="1" id="KW-0238">DNA-binding</keyword>
<feature type="domain" description="C3H1-type" evidence="4">
    <location>
        <begin position="431"/>
        <end position="459"/>
    </location>
</feature>
<gene>
    <name evidence="5" type="ORF">POM88_010705</name>
</gene>
<keyword evidence="2" id="KW-0862">Zinc</keyword>
<reference evidence="5" key="2">
    <citation type="submission" date="2023-05" db="EMBL/GenBank/DDBJ databases">
        <authorList>
            <person name="Schelkunov M.I."/>
        </authorList>
    </citation>
    <scope>NUCLEOTIDE SEQUENCE</scope>
    <source>
        <strain evidence="5">Hsosn_3</strain>
        <tissue evidence="5">Leaf</tissue>
    </source>
</reference>
<name>A0AAD8IUW1_9APIA</name>
<dbReference type="PANTHER" id="PTHR33400">
    <property type="entry name" value="ZINC FINGER CCCH DOMAIN-CONTAINING PROTEIN 6-RELATED"/>
    <property type="match status" value="1"/>
</dbReference>
<accession>A0AAD8IUW1</accession>
<dbReference type="Proteomes" id="UP001237642">
    <property type="component" value="Unassembled WGS sequence"/>
</dbReference>
<evidence type="ECO:0000259" key="4">
    <source>
        <dbReference type="PROSITE" id="PS50103"/>
    </source>
</evidence>
<keyword evidence="2" id="KW-0479">Metal-binding</keyword>
<dbReference type="GO" id="GO:0008270">
    <property type="term" value="F:zinc ion binding"/>
    <property type="evidence" value="ECO:0007669"/>
    <property type="project" value="UniProtKB-KW"/>
</dbReference>
<proteinExistence type="predicted"/>
<comment type="caution">
    <text evidence="5">The sequence shown here is derived from an EMBL/GenBank/DDBJ whole genome shotgun (WGS) entry which is preliminary data.</text>
</comment>
<dbReference type="GO" id="GO:0003677">
    <property type="term" value="F:DNA binding"/>
    <property type="evidence" value="ECO:0007669"/>
    <property type="project" value="UniProtKB-KW"/>
</dbReference>
<dbReference type="EMBL" id="JAUIZM010000003">
    <property type="protein sequence ID" value="KAK1391649.1"/>
    <property type="molecule type" value="Genomic_DNA"/>
</dbReference>
<feature type="compositionally biased region" description="Polar residues" evidence="3">
    <location>
        <begin position="165"/>
        <end position="183"/>
    </location>
</feature>
<organism evidence="5 6">
    <name type="scientific">Heracleum sosnowskyi</name>
    <dbReference type="NCBI Taxonomy" id="360622"/>
    <lineage>
        <taxon>Eukaryota</taxon>
        <taxon>Viridiplantae</taxon>
        <taxon>Streptophyta</taxon>
        <taxon>Embryophyta</taxon>
        <taxon>Tracheophyta</taxon>
        <taxon>Spermatophyta</taxon>
        <taxon>Magnoliopsida</taxon>
        <taxon>eudicotyledons</taxon>
        <taxon>Gunneridae</taxon>
        <taxon>Pentapetalae</taxon>
        <taxon>asterids</taxon>
        <taxon>campanulids</taxon>
        <taxon>Apiales</taxon>
        <taxon>Apiaceae</taxon>
        <taxon>Apioideae</taxon>
        <taxon>apioid superclade</taxon>
        <taxon>Tordylieae</taxon>
        <taxon>Tordyliinae</taxon>
        <taxon>Heracleum</taxon>
    </lineage>
</organism>
<feature type="zinc finger region" description="C3H1-type" evidence="2">
    <location>
        <begin position="431"/>
        <end position="459"/>
    </location>
</feature>
<evidence type="ECO:0000256" key="2">
    <source>
        <dbReference type="PROSITE-ProRule" id="PRU00723"/>
    </source>
</evidence>
<evidence type="ECO:0000256" key="1">
    <source>
        <dbReference type="ARBA" id="ARBA00023125"/>
    </source>
</evidence>
<keyword evidence="6" id="KW-1185">Reference proteome</keyword>
<keyword evidence="2" id="KW-0863">Zinc-finger</keyword>
<evidence type="ECO:0000313" key="5">
    <source>
        <dbReference type="EMBL" id="KAK1391649.1"/>
    </source>
</evidence>
<dbReference type="PANTHER" id="PTHR33400:SF2">
    <property type="entry name" value="ZINC FINGER CCCH DOMAIN-CONTAINING PROTEIN 6"/>
    <property type="match status" value="1"/>
</dbReference>
<evidence type="ECO:0000313" key="6">
    <source>
        <dbReference type="Proteomes" id="UP001237642"/>
    </source>
</evidence>
<protein>
    <submittedName>
        <fullName evidence="5">Zinc finger CCCH domain-containing protein 6-like</fullName>
    </submittedName>
</protein>
<dbReference type="PROSITE" id="PS50103">
    <property type="entry name" value="ZF_C3H1"/>
    <property type="match status" value="1"/>
</dbReference>
<feature type="region of interest" description="Disordered" evidence="3">
    <location>
        <begin position="165"/>
        <end position="195"/>
    </location>
</feature>
<evidence type="ECO:0000256" key="3">
    <source>
        <dbReference type="SAM" id="MobiDB-lite"/>
    </source>
</evidence>